<evidence type="ECO:0000256" key="1">
    <source>
        <dbReference type="ARBA" id="ARBA00023172"/>
    </source>
</evidence>
<name>A0ABT3C9D5_9MYCO</name>
<evidence type="ECO:0000313" key="4">
    <source>
        <dbReference type="Proteomes" id="UP001526201"/>
    </source>
</evidence>
<sequence length="342" mass="36494">MPQRRQIAPALVDSEFVPTSQGVATIPEKKATGPRPRPTPHHWKPLLDGYLTELAAAGYPVTTRNTRAAHVRRIAAGVGVSPQELAGDSLVRFFAAQQHWAQETRRGYRNTAVSFFGWAHKAGLLDANPADSLPAIKASPPAPRPAPDRVYRGALIAADPRVMLMLRLAAELGMRRAEVAQVATTDLIEGFDGYQLVVHGKGGKLRTLPCSDELGDAIALGAAGHTPGAKTTGYLFPNGGGGNFRNGCAKFGDGHLAPKTVGVLVSRAMAAEGWTMHKLRHRFATLAYRGSRNMPAVQQLLGHASLATSQLYIAVDDTEVRAAMMAASDAPPARLRGLERLA</sequence>
<organism evidence="3 4">
    <name type="scientific">Mycolicibacterium komossense</name>
    <dbReference type="NCBI Taxonomy" id="1779"/>
    <lineage>
        <taxon>Bacteria</taxon>
        <taxon>Bacillati</taxon>
        <taxon>Actinomycetota</taxon>
        <taxon>Actinomycetes</taxon>
        <taxon>Mycobacteriales</taxon>
        <taxon>Mycobacteriaceae</taxon>
        <taxon>Mycolicibacterium</taxon>
    </lineage>
</organism>
<dbReference type="Pfam" id="PF00589">
    <property type="entry name" value="Phage_integrase"/>
    <property type="match status" value="1"/>
</dbReference>
<keyword evidence="1" id="KW-0233">DNA recombination</keyword>
<protein>
    <submittedName>
        <fullName evidence="3">Tyrosine-type recombinase/integrase</fullName>
    </submittedName>
</protein>
<dbReference type="Proteomes" id="UP001526201">
    <property type="component" value="Unassembled WGS sequence"/>
</dbReference>
<feature type="domain" description="Tyr recombinase" evidence="2">
    <location>
        <begin position="123"/>
        <end position="325"/>
    </location>
</feature>
<dbReference type="InterPro" id="IPR002104">
    <property type="entry name" value="Integrase_catalytic"/>
</dbReference>
<dbReference type="EMBL" id="JACKTY010000020">
    <property type="protein sequence ID" value="MCV7226040.1"/>
    <property type="molecule type" value="Genomic_DNA"/>
</dbReference>
<gene>
    <name evidence="3" type="ORF">H7J73_08335</name>
</gene>
<dbReference type="SUPFAM" id="SSF56349">
    <property type="entry name" value="DNA breaking-rejoining enzymes"/>
    <property type="match status" value="1"/>
</dbReference>
<dbReference type="InterPro" id="IPR013762">
    <property type="entry name" value="Integrase-like_cat_sf"/>
</dbReference>
<dbReference type="PANTHER" id="PTHR30349:SF64">
    <property type="entry name" value="PROPHAGE INTEGRASE INTD-RELATED"/>
    <property type="match status" value="1"/>
</dbReference>
<keyword evidence="4" id="KW-1185">Reference proteome</keyword>
<evidence type="ECO:0000259" key="2">
    <source>
        <dbReference type="PROSITE" id="PS51898"/>
    </source>
</evidence>
<reference evidence="3 4" key="1">
    <citation type="journal article" date="2022" name="BMC Genomics">
        <title>Comparative genome analysis of mycobacteria focusing on tRNA and non-coding RNA.</title>
        <authorList>
            <person name="Behra P.R.K."/>
            <person name="Pettersson B.M.F."/>
            <person name="Ramesh M."/>
            <person name="Das S."/>
            <person name="Dasgupta S."/>
            <person name="Kirsebom L.A."/>
        </authorList>
    </citation>
    <scope>NUCLEOTIDE SEQUENCE [LARGE SCALE GENOMIC DNA]</scope>
    <source>
        <strain evidence="3 4">DSM 44078</strain>
    </source>
</reference>
<comment type="caution">
    <text evidence="3">The sequence shown here is derived from an EMBL/GenBank/DDBJ whole genome shotgun (WGS) entry which is preliminary data.</text>
</comment>
<proteinExistence type="predicted"/>
<evidence type="ECO:0000313" key="3">
    <source>
        <dbReference type="EMBL" id="MCV7226040.1"/>
    </source>
</evidence>
<dbReference type="PANTHER" id="PTHR30349">
    <property type="entry name" value="PHAGE INTEGRASE-RELATED"/>
    <property type="match status" value="1"/>
</dbReference>
<accession>A0ABT3C9D5</accession>
<dbReference type="PROSITE" id="PS51898">
    <property type="entry name" value="TYR_RECOMBINASE"/>
    <property type="match status" value="1"/>
</dbReference>
<dbReference type="CDD" id="cd00397">
    <property type="entry name" value="DNA_BRE_C"/>
    <property type="match status" value="1"/>
</dbReference>
<dbReference type="InterPro" id="IPR050090">
    <property type="entry name" value="Tyrosine_recombinase_XerCD"/>
</dbReference>
<dbReference type="Gene3D" id="1.10.443.10">
    <property type="entry name" value="Intergrase catalytic core"/>
    <property type="match status" value="1"/>
</dbReference>
<dbReference type="InterPro" id="IPR011010">
    <property type="entry name" value="DNA_brk_join_enz"/>
</dbReference>